<evidence type="ECO:0000313" key="1">
    <source>
        <dbReference type="EMBL" id="QBK30835.1"/>
    </source>
</evidence>
<dbReference type="Pfam" id="PF01904">
    <property type="entry name" value="DUF72"/>
    <property type="match status" value="1"/>
</dbReference>
<keyword evidence="2" id="KW-1185">Reference proteome</keyword>
<dbReference type="GeneID" id="90767559"/>
<proteinExistence type="predicted"/>
<dbReference type="PANTHER" id="PTHR30348">
    <property type="entry name" value="UNCHARACTERIZED PROTEIN YECE"/>
    <property type="match status" value="1"/>
</dbReference>
<organism evidence="1 2">
    <name type="scientific">Roseitalea porphyridii</name>
    <dbReference type="NCBI Taxonomy" id="1852022"/>
    <lineage>
        <taxon>Bacteria</taxon>
        <taxon>Pseudomonadati</taxon>
        <taxon>Pseudomonadota</taxon>
        <taxon>Alphaproteobacteria</taxon>
        <taxon>Hyphomicrobiales</taxon>
        <taxon>Ahrensiaceae</taxon>
        <taxon>Roseitalea</taxon>
    </lineage>
</organism>
<reference evidence="1 2" key="1">
    <citation type="journal article" date="2017" name="Int. J. Syst. Evol. Microbiol.">
        <title>Roseitalea porphyridii gen. nov., sp. nov., isolated from a red alga, and reclassification of Hoeflea suaedae Chung et al. 2013 as Pseudohoeflea suaedae gen. nov., comb. nov.</title>
        <authorList>
            <person name="Hyeon J.W."/>
            <person name="Jeong S.E."/>
            <person name="Baek K."/>
            <person name="Jeon C.O."/>
        </authorList>
    </citation>
    <scope>NUCLEOTIDE SEQUENCE [LARGE SCALE GENOMIC DNA]</scope>
    <source>
        <strain evidence="1 2">MA7-20</strain>
    </source>
</reference>
<dbReference type="EMBL" id="CP036532">
    <property type="protein sequence ID" value="QBK30835.1"/>
    <property type="molecule type" value="Genomic_DNA"/>
</dbReference>
<dbReference type="Gene3D" id="3.20.20.410">
    <property type="entry name" value="Protein of unknown function UPF0759"/>
    <property type="match status" value="1"/>
</dbReference>
<dbReference type="InterPro" id="IPR036520">
    <property type="entry name" value="UPF0759_sf"/>
</dbReference>
<gene>
    <name evidence="1" type="ORF">E0E05_09650</name>
</gene>
<dbReference type="Proteomes" id="UP000293719">
    <property type="component" value="Chromosome"/>
</dbReference>
<dbReference type="PANTHER" id="PTHR30348:SF4">
    <property type="entry name" value="DUF72 DOMAIN-CONTAINING PROTEIN"/>
    <property type="match status" value="1"/>
</dbReference>
<sequence length="275" mass="30111">MTSGTIRVGIGGWTFDAWNETFYPPEVKKKDQLEYAASQLKTIEINGTYYRGQKPETFAKWAAATPDGFVFSVKGSRFVTNRKVLAEAGGSMAKFFATGVTELGDRLGPILWQLAPTKKFDADDFAAFLDLLPKRHDGVPLRHAVEVRHESFAKPEAVAIARARNVAIVGALHETYPAIWEVAADFVYVRLQTGSDDIETGYGGNELAAWAERLRKWSGGGAPDDLPLVDPEDPAENRPREVFCYLIGSGKSRAPAGAMALQARVDGAMDEEREG</sequence>
<dbReference type="InterPro" id="IPR002763">
    <property type="entry name" value="DUF72"/>
</dbReference>
<evidence type="ECO:0000313" key="2">
    <source>
        <dbReference type="Proteomes" id="UP000293719"/>
    </source>
</evidence>
<dbReference type="AlphaFoldDB" id="A0A4P6V154"/>
<name>A0A4P6V154_9HYPH</name>
<accession>A0A4P6V154</accession>
<dbReference type="KEGG" id="rpod:E0E05_09650"/>
<dbReference type="RefSeq" id="WP_131616519.1">
    <property type="nucleotide sequence ID" value="NZ_CP036532.1"/>
</dbReference>
<dbReference type="OrthoDB" id="9780310at2"/>
<protein>
    <submittedName>
        <fullName evidence="1">DUF72 domain-containing protein</fullName>
    </submittedName>
</protein>
<dbReference type="SUPFAM" id="SSF117396">
    <property type="entry name" value="TM1631-like"/>
    <property type="match status" value="1"/>
</dbReference>